<dbReference type="AlphaFoldDB" id="A0A1G2M480"/>
<keyword evidence="2 12" id="KW-0639">Primosome</keyword>
<dbReference type="CDD" id="cd03364">
    <property type="entry name" value="TOPRIM_DnaG_primases"/>
    <property type="match status" value="1"/>
</dbReference>
<dbReference type="FunFam" id="3.90.580.10:FF:000001">
    <property type="entry name" value="DNA primase"/>
    <property type="match status" value="1"/>
</dbReference>
<feature type="domain" description="Toprim" evidence="16">
    <location>
        <begin position="249"/>
        <end position="331"/>
    </location>
</feature>
<dbReference type="InterPro" id="IPR002694">
    <property type="entry name" value="Znf_CHC2"/>
</dbReference>
<evidence type="ECO:0000313" key="17">
    <source>
        <dbReference type="EMBL" id="OHA18603.1"/>
    </source>
</evidence>
<dbReference type="Pfam" id="PF01807">
    <property type="entry name" value="Zn_ribbon_DnaG"/>
    <property type="match status" value="1"/>
</dbReference>
<keyword evidence="4 12" id="KW-0548">Nucleotidyltransferase</keyword>
<dbReference type="InterPro" id="IPR034151">
    <property type="entry name" value="TOPRIM_DnaG_bac"/>
</dbReference>
<dbReference type="Proteomes" id="UP000178873">
    <property type="component" value="Unassembled WGS sequence"/>
</dbReference>
<evidence type="ECO:0000256" key="11">
    <source>
        <dbReference type="ARBA" id="ARBA00023163"/>
    </source>
</evidence>
<dbReference type="GO" id="GO:0003677">
    <property type="term" value="F:DNA binding"/>
    <property type="evidence" value="ECO:0007669"/>
    <property type="project" value="UniProtKB-KW"/>
</dbReference>
<evidence type="ECO:0000256" key="6">
    <source>
        <dbReference type="ARBA" id="ARBA00022723"/>
    </source>
</evidence>
<dbReference type="Gene3D" id="3.40.1360.10">
    <property type="match status" value="1"/>
</dbReference>
<evidence type="ECO:0000256" key="1">
    <source>
        <dbReference type="ARBA" id="ARBA00022478"/>
    </source>
</evidence>
<dbReference type="GO" id="GO:0005737">
    <property type="term" value="C:cytoplasm"/>
    <property type="evidence" value="ECO:0007669"/>
    <property type="project" value="TreeGrafter"/>
</dbReference>
<dbReference type="STRING" id="1802301.A2664_03115"/>
<reference evidence="17 18" key="1">
    <citation type="journal article" date="2016" name="Nat. Commun.">
        <title>Thousands of microbial genomes shed light on interconnected biogeochemical processes in an aquifer system.</title>
        <authorList>
            <person name="Anantharaman K."/>
            <person name="Brown C.T."/>
            <person name="Hug L.A."/>
            <person name="Sharon I."/>
            <person name="Castelle C.J."/>
            <person name="Probst A.J."/>
            <person name="Thomas B.C."/>
            <person name="Singh A."/>
            <person name="Wilkins M.J."/>
            <person name="Karaoz U."/>
            <person name="Brodie E.L."/>
            <person name="Williams K.H."/>
            <person name="Hubbard S.S."/>
            <person name="Banfield J.F."/>
        </authorList>
    </citation>
    <scope>NUCLEOTIDE SEQUENCE [LARGE SCALE GENOMIC DNA]</scope>
</reference>
<keyword evidence="1 12" id="KW-0240">DNA-directed RNA polymerase</keyword>
<comment type="domain">
    <text evidence="12">Contains an N-terminal zinc-binding domain, a central core domain that contains the primase activity, and a C-terminal DnaB-binding domain.</text>
</comment>
<keyword evidence="15" id="KW-0175">Coiled coil</keyword>
<dbReference type="PROSITE" id="PS50880">
    <property type="entry name" value="TOPRIM"/>
    <property type="match status" value="1"/>
</dbReference>
<dbReference type="Gene3D" id="3.90.580.10">
    <property type="entry name" value="Zinc finger, CHC2-type domain"/>
    <property type="match status" value="1"/>
</dbReference>
<comment type="cofactor">
    <cofactor evidence="12 13 14">
        <name>Zn(2+)</name>
        <dbReference type="ChEBI" id="CHEBI:29105"/>
    </cofactor>
    <text evidence="12 13 14">Binds 1 zinc ion per monomer.</text>
</comment>
<dbReference type="NCBIfam" id="TIGR01391">
    <property type="entry name" value="dnaG"/>
    <property type="match status" value="1"/>
</dbReference>
<dbReference type="InterPro" id="IPR006295">
    <property type="entry name" value="DNA_primase_DnaG"/>
</dbReference>
<keyword evidence="7 12" id="KW-0863">Zinc-finger</keyword>
<dbReference type="EMBL" id="MHRF01000004">
    <property type="protein sequence ID" value="OHA18603.1"/>
    <property type="molecule type" value="Genomic_DNA"/>
</dbReference>
<evidence type="ECO:0000256" key="10">
    <source>
        <dbReference type="ARBA" id="ARBA00023125"/>
    </source>
</evidence>
<dbReference type="InterPro" id="IPR037068">
    <property type="entry name" value="DNA_primase_core_N_sf"/>
</dbReference>
<dbReference type="InterPro" id="IPR050219">
    <property type="entry name" value="DnaG_primase"/>
</dbReference>
<evidence type="ECO:0000256" key="15">
    <source>
        <dbReference type="SAM" id="Coils"/>
    </source>
</evidence>
<keyword evidence="3 12" id="KW-0808">Transferase</keyword>
<keyword evidence="5 12" id="KW-0235">DNA replication</keyword>
<dbReference type="InterPro" id="IPR006171">
    <property type="entry name" value="TOPRIM_dom"/>
</dbReference>
<gene>
    <name evidence="12" type="primary">dnaG</name>
    <name evidence="17" type="ORF">A2664_03115</name>
</gene>
<dbReference type="GO" id="GO:1990077">
    <property type="term" value="C:primosome complex"/>
    <property type="evidence" value="ECO:0007669"/>
    <property type="project" value="UniProtKB-KW"/>
</dbReference>
<dbReference type="GO" id="GO:0000428">
    <property type="term" value="C:DNA-directed RNA polymerase complex"/>
    <property type="evidence" value="ECO:0007669"/>
    <property type="project" value="UniProtKB-KW"/>
</dbReference>
<dbReference type="Pfam" id="PF13155">
    <property type="entry name" value="Toprim_2"/>
    <property type="match status" value="1"/>
</dbReference>
<keyword evidence="6 12" id="KW-0479">Metal-binding</keyword>
<evidence type="ECO:0000256" key="2">
    <source>
        <dbReference type="ARBA" id="ARBA00022515"/>
    </source>
</evidence>
<evidence type="ECO:0000259" key="16">
    <source>
        <dbReference type="PROSITE" id="PS50880"/>
    </source>
</evidence>
<dbReference type="Pfam" id="PF08275">
    <property type="entry name" value="DNAG_N"/>
    <property type="match status" value="1"/>
</dbReference>
<proteinExistence type="inferred from homology"/>
<evidence type="ECO:0000256" key="12">
    <source>
        <dbReference type="HAMAP-Rule" id="MF_00974"/>
    </source>
</evidence>
<evidence type="ECO:0000256" key="13">
    <source>
        <dbReference type="PIRNR" id="PIRNR002811"/>
    </source>
</evidence>
<dbReference type="InterPro" id="IPR030846">
    <property type="entry name" value="DnaG_bac"/>
</dbReference>
<sequence>MPSPVESIKERLSIADVVGSYIKLEKAGANFKAKCPFHNEKTPSFFISPVRNSYYCFGCGAKGDIFSFVQAFEGSDFVGALRTLAARAGVELVREDPRVRSERERLFSLLEIATTFFEEKLQADSVAREYLAKRGLSAESIRSWRVGFAPDAWDSCLTYCTQKGYTRSELEKVGLIKSENGKTFDRFRSRIMFPIFDASGRPIAFSGRILGKESDHIPKYLNSPETTLFSKSRILYGFDRAKLEIRRKDFAMLVEGQMDLLMCHQAGFINAVASSGTAFTPEQLTLLKRLSKRLLMVYDADKAGVQASLRSYSLVALAGGMEVKVAALPLGSDPAEMILNNLPEWKKCLKNSMHIIDFYLAQIVREHTDERSLARAVHDRLLPFVVALESSIERDRFVLQIATQTSIHEKAIREDLQTLLNKTPSRSEEQVQVGQLSPRQHLVERLLIGLVLWQEKLPKPLVDVVALRADIKRVLANRADDLFGEAKAIADELVYQAEAYYEGNTTLTNACADLVAVLEEDTLKDSLTEAMKKLTEAEKKKDEKLKRELLGLCQEITGRLNSLKGKRHDLRS</sequence>
<dbReference type="SUPFAM" id="SSF57783">
    <property type="entry name" value="Zinc beta-ribbon"/>
    <property type="match status" value="1"/>
</dbReference>
<evidence type="ECO:0000256" key="8">
    <source>
        <dbReference type="ARBA" id="ARBA00022833"/>
    </source>
</evidence>
<organism evidence="17 18">
    <name type="scientific">Candidatus Taylorbacteria bacterium RIFCSPHIGHO2_01_FULL_46_22b</name>
    <dbReference type="NCBI Taxonomy" id="1802301"/>
    <lineage>
        <taxon>Bacteria</taxon>
        <taxon>Candidatus Tayloriibacteriota</taxon>
    </lineage>
</organism>
<keyword evidence="8 12" id="KW-0862">Zinc</keyword>
<dbReference type="GO" id="GO:0008270">
    <property type="term" value="F:zinc ion binding"/>
    <property type="evidence" value="ECO:0007669"/>
    <property type="project" value="UniProtKB-UniRule"/>
</dbReference>
<keyword evidence="10 12" id="KW-0238">DNA-binding</keyword>
<dbReference type="InterPro" id="IPR036977">
    <property type="entry name" value="DNA_primase_Znf_CHC2"/>
</dbReference>
<evidence type="ECO:0000313" key="18">
    <source>
        <dbReference type="Proteomes" id="UP000178873"/>
    </source>
</evidence>
<evidence type="ECO:0000256" key="9">
    <source>
        <dbReference type="ARBA" id="ARBA00022842"/>
    </source>
</evidence>
<evidence type="ECO:0000256" key="5">
    <source>
        <dbReference type="ARBA" id="ARBA00022705"/>
    </source>
</evidence>
<dbReference type="GO" id="GO:0006269">
    <property type="term" value="P:DNA replication, synthesis of primer"/>
    <property type="evidence" value="ECO:0007669"/>
    <property type="project" value="UniProtKB-UniRule"/>
</dbReference>
<dbReference type="HAMAP" id="MF_00974">
    <property type="entry name" value="DNA_primase_DnaG"/>
    <property type="match status" value="1"/>
</dbReference>
<protein>
    <recommendedName>
        <fullName evidence="12 13">DNA primase</fullName>
        <ecNumber evidence="12">2.7.7.101</ecNumber>
    </recommendedName>
</protein>
<comment type="catalytic activity">
    <reaction evidence="12">
        <text>ssDNA + n NTP = ssDNA/pppN(pN)n-1 hybrid + (n-1) diphosphate.</text>
        <dbReference type="EC" id="2.7.7.101"/>
    </reaction>
</comment>
<feature type="zinc finger region" description="CHC2-type" evidence="12 14">
    <location>
        <begin position="35"/>
        <end position="59"/>
    </location>
</feature>
<evidence type="ECO:0000256" key="7">
    <source>
        <dbReference type="ARBA" id="ARBA00022771"/>
    </source>
</evidence>
<evidence type="ECO:0000256" key="14">
    <source>
        <dbReference type="PIRSR" id="PIRSR002811-1"/>
    </source>
</evidence>
<comment type="subunit">
    <text evidence="12">Monomer. Interacts with DnaB.</text>
</comment>
<evidence type="ECO:0000256" key="3">
    <source>
        <dbReference type="ARBA" id="ARBA00022679"/>
    </source>
</evidence>
<dbReference type="Gene3D" id="3.90.980.10">
    <property type="entry name" value="DNA primase, catalytic core, N-terminal domain"/>
    <property type="match status" value="1"/>
</dbReference>
<dbReference type="SMART" id="SM00493">
    <property type="entry name" value="TOPRIM"/>
    <property type="match status" value="1"/>
</dbReference>
<dbReference type="SUPFAM" id="SSF56731">
    <property type="entry name" value="DNA primase core"/>
    <property type="match status" value="1"/>
</dbReference>
<dbReference type="PANTHER" id="PTHR30313">
    <property type="entry name" value="DNA PRIMASE"/>
    <property type="match status" value="1"/>
</dbReference>
<dbReference type="GO" id="GO:0003899">
    <property type="term" value="F:DNA-directed RNA polymerase activity"/>
    <property type="evidence" value="ECO:0007669"/>
    <property type="project" value="UniProtKB-UniRule"/>
</dbReference>
<comment type="function">
    <text evidence="12 13">RNA polymerase that catalyzes the synthesis of short RNA molecules used as primers for DNA polymerase during DNA replication.</text>
</comment>
<comment type="caution">
    <text evidence="17">The sequence shown here is derived from an EMBL/GenBank/DDBJ whole genome shotgun (WGS) entry which is preliminary data.</text>
</comment>
<comment type="similarity">
    <text evidence="12 13">Belongs to the DnaG primase family.</text>
</comment>
<dbReference type="FunFam" id="3.90.980.10:FF:000001">
    <property type="entry name" value="DNA primase"/>
    <property type="match status" value="1"/>
</dbReference>
<keyword evidence="11 12" id="KW-0804">Transcription</keyword>
<dbReference type="PANTHER" id="PTHR30313:SF2">
    <property type="entry name" value="DNA PRIMASE"/>
    <property type="match status" value="1"/>
</dbReference>
<dbReference type="InterPro" id="IPR013264">
    <property type="entry name" value="DNAG_N"/>
</dbReference>
<dbReference type="EC" id="2.7.7.101" evidence="12"/>
<evidence type="ECO:0000256" key="4">
    <source>
        <dbReference type="ARBA" id="ARBA00022695"/>
    </source>
</evidence>
<keyword evidence="9" id="KW-0460">Magnesium</keyword>
<dbReference type="SMART" id="SM00400">
    <property type="entry name" value="ZnF_CHCC"/>
    <property type="match status" value="1"/>
</dbReference>
<dbReference type="PIRSF" id="PIRSF002811">
    <property type="entry name" value="DnaG"/>
    <property type="match status" value="1"/>
</dbReference>
<name>A0A1G2M480_9BACT</name>
<accession>A0A1G2M480</accession>
<feature type="coiled-coil region" evidence="15">
    <location>
        <begin position="520"/>
        <end position="547"/>
    </location>
</feature>